<organism evidence="1 2">
    <name type="scientific">Paeniglutamicibacter kerguelensis</name>
    <dbReference type="NCBI Taxonomy" id="254788"/>
    <lineage>
        <taxon>Bacteria</taxon>
        <taxon>Bacillati</taxon>
        <taxon>Actinomycetota</taxon>
        <taxon>Actinomycetes</taxon>
        <taxon>Micrococcales</taxon>
        <taxon>Micrococcaceae</taxon>
        <taxon>Paeniglutamicibacter</taxon>
    </lineage>
</organism>
<proteinExistence type="predicted"/>
<dbReference type="RefSeq" id="WP_209997913.1">
    <property type="nucleotide sequence ID" value="NZ_BAAAJY010000002.1"/>
</dbReference>
<keyword evidence="2" id="KW-1185">Reference proteome</keyword>
<reference evidence="1 2" key="1">
    <citation type="submission" date="2021-03" db="EMBL/GenBank/DDBJ databases">
        <title>Sequencing the genomes of 1000 actinobacteria strains.</title>
        <authorList>
            <person name="Klenk H.-P."/>
        </authorList>
    </citation>
    <scope>NUCLEOTIDE SEQUENCE [LARGE SCALE GENOMIC DNA]</scope>
    <source>
        <strain evidence="1 2">DSM 15797</strain>
    </source>
</reference>
<accession>A0ABS4XE74</accession>
<evidence type="ECO:0000313" key="2">
    <source>
        <dbReference type="Proteomes" id="UP001296993"/>
    </source>
</evidence>
<gene>
    <name evidence="1" type="ORF">JOF47_002288</name>
</gene>
<name>A0ABS4XE74_9MICC</name>
<comment type="caution">
    <text evidence="1">The sequence shown here is derived from an EMBL/GenBank/DDBJ whole genome shotgun (WGS) entry which is preliminary data.</text>
</comment>
<evidence type="ECO:0000313" key="1">
    <source>
        <dbReference type="EMBL" id="MBP2386777.1"/>
    </source>
</evidence>
<dbReference type="Proteomes" id="UP001296993">
    <property type="component" value="Unassembled WGS sequence"/>
</dbReference>
<dbReference type="EMBL" id="JAGIOF010000001">
    <property type="protein sequence ID" value="MBP2386777.1"/>
    <property type="molecule type" value="Genomic_DNA"/>
</dbReference>
<sequence length="135" mass="15480">MQIGTPGENWDDSGHWRGHRTTNVKRTYREWVRLHESRDEFQLVMSQYGGELGTDGAVTTRSTDLGLKAFDLAITEVRNDNLIYDLKTMLGMEQEELLGYWFSRMDCSESPFGGCLFVEAPVFGDQCVFCGLHFR</sequence>
<protein>
    <submittedName>
        <fullName evidence="1">Uncharacterized protein</fullName>
    </submittedName>
</protein>